<comment type="similarity">
    <text evidence="2">Belongs to the resistance-nodulation-cell division (RND) (TC 2.A.6) family. MmpL subfamily.</text>
</comment>
<gene>
    <name evidence="10" type="ORF">FHX74_001132</name>
</gene>
<feature type="transmembrane region" description="Helical" evidence="8">
    <location>
        <begin position="691"/>
        <end position="717"/>
    </location>
</feature>
<evidence type="ECO:0000256" key="2">
    <source>
        <dbReference type="ARBA" id="ARBA00010157"/>
    </source>
</evidence>
<dbReference type="InterPro" id="IPR004869">
    <property type="entry name" value="MMPL_dom"/>
</dbReference>
<keyword evidence="6 8" id="KW-0472">Membrane</keyword>
<feature type="transmembrane region" description="Helical" evidence="8">
    <location>
        <begin position="382"/>
        <end position="403"/>
    </location>
</feature>
<evidence type="ECO:0000256" key="7">
    <source>
        <dbReference type="SAM" id="MobiDB-lite"/>
    </source>
</evidence>
<feature type="transmembrane region" description="Helical" evidence="8">
    <location>
        <begin position="543"/>
        <end position="563"/>
    </location>
</feature>
<evidence type="ECO:0000259" key="9">
    <source>
        <dbReference type="PROSITE" id="PS50156"/>
    </source>
</evidence>
<evidence type="ECO:0000256" key="5">
    <source>
        <dbReference type="ARBA" id="ARBA00022989"/>
    </source>
</evidence>
<feature type="region of interest" description="Disordered" evidence="7">
    <location>
        <begin position="912"/>
        <end position="931"/>
    </location>
</feature>
<dbReference type="PROSITE" id="PS50156">
    <property type="entry name" value="SSD"/>
    <property type="match status" value="1"/>
</dbReference>
<comment type="caution">
    <text evidence="10">The sequence shown here is derived from an EMBL/GenBank/DDBJ whole genome shotgun (WGS) entry which is preliminary data.</text>
</comment>
<feature type="transmembrane region" description="Helical" evidence="8">
    <location>
        <begin position="309"/>
        <end position="332"/>
    </location>
</feature>
<evidence type="ECO:0000313" key="10">
    <source>
        <dbReference type="EMBL" id="MBA8793527.1"/>
    </source>
</evidence>
<keyword evidence="4 8" id="KW-0812">Transmembrane</keyword>
<feature type="transmembrane region" description="Helical" evidence="8">
    <location>
        <begin position="236"/>
        <end position="254"/>
    </location>
</feature>
<evidence type="ECO:0000256" key="3">
    <source>
        <dbReference type="ARBA" id="ARBA00022475"/>
    </source>
</evidence>
<evidence type="ECO:0000256" key="4">
    <source>
        <dbReference type="ARBA" id="ARBA00022692"/>
    </source>
</evidence>
<dbReference type="PANTHER" id="PTHR33406:SF11">
    <property type="entry name" value="MEMBRANE PROTEIN SCO6666-RELATED"/>
    <property type="match status" value="1"/>
</dbReference>
<evidence type="ECO:0000256" key="6">
    <source>
        <dbReference type="ARBA" id="ARBA00023136"/>
    </source>
</evidence>
<dbReference type="AlphaFoldDB" id="A0A7W3P563"/>
<accession>A0A7W3P563</accession>
<feature type="transmembrane region" description="Helical" evidence="8">
    <location>
        <begin position="575"/>
        <end position="596"/>
    </location>
</feature>
<proteinExistence type="inferred from homology"/>
<dbReference type="Pfam" id="PF03176">
    <property type="entry name" value="MMPL"/>
    <property type="match status" value="2"/>
</dbReference>
<organism evidence="10 11">
    <name type="scientific">Microlunatus kandeliicorticis</name>
    <dbReference type="NCBI Taxonomy" id="1759536"/>
    <lineage>
        <taxon>Bacteria</taxon>
        <taxon>Bacillati</taxon>
        <taxon>Actinomycetota</taxon>
        <taxon>Actinomycetes</taxon>
        <taxon>Propionibacteriales</taxon>
        <taxon>Propionibacteriaceae</taxon>
        <taxon>Microlunatus</taxon>
    </lineage>
</organism>
<keyword evidence="11" id="KW-1185">Reference proteome</keyword>
<dbReference type="GO" id="GO:0005886">
    <property type="term" value="C:plasma membrane"/>
    <property type="evidence" value="ECO:0007669"/>
    <property type="project" value="UniProtKB-SubCell"/>
</dbReference>
<dbReference type="InterPro" id="IPR050545">
    <property type="entry name" value="Mycobact_MmpL"/>
</dbReference>
<dbReference type="RefSeq" id="WP_328823657.1">
    <property type="nucleotide sequence ID" value="NZ_JACGWT010000002.1"/>
</dbReference>
<keyword evidence="5 8" id="KW-1133">Transmembrane helix</keyword>
<feature type="transmembrane region" description="Helical" evidence="8">
    <location>
        <begin position="653"/>
        <end position="679"/>
    </location>
</feature>
<feature type="transmembrane region" description="Helical" evidence="8">
    <location>
        <begin position="183"/>
        <end position="200"/>
    </location>
</feature>
<comment type="subcellular location">
    <subcellularLocation>
        <location evidence="1">Cell membrane</location>
        <topology evidence="1">Multi-pass membrane protein</topology>
    </subcellularLocation>
</comment>
<feature type="transmembrane region" description="Helical" evidence="8">
    <location>
        <begin position="608"/>
        <end position="632"/>
    </location>
</feature>
<feature type="transmembrane region" description="Helical" evidence="8">
    <location>
        <begin position="207"/>
        <end position="230"/>
    </location>
</feature>
<reference evidence="10 11" key="1">
    <citation type="submission" date="2020-07" db="EMBL/GenBank/DDBJ databases">
        <title>Sequencing the genomes of 1000 actinobacteria strains.</title>
        <authorList>
            <person name="Klenk H.-P."/>
        </authorList>
    </citation>
    <scope>NUCLEOTIDE SEQUENCE [LARGE SCALE GENOMIC DNA]</scope>
    <source>
        <strain evidence="10 11">DSM 100723</strain>
    </source>
</reference>
<evidence type="ECO:0000256" key="1">
    <source>
        <dbReference type="ARBA" id="ARBA00004651"/>
    </source>
</evidence>
<name>A0A7W3P563_9ACTN</name>
<evidence type="ECO:0000313" key="11">
    <source>
        <dbReference type="Proteomes" id="UP000523079"/>
    </source>
</evidence>
<evidence type="ECO:0000256" key="8">
    <source>
        <dbReference type="SAM" id="Phobius"/>
    </source>
</evidence>
<keyword evidence="3" id="KW-1003">Cell membrane</keyword>
<feature type="transmembrane region" description="Helical" evidence="8">
    <location>
        <begin position="275"/>
        <end position="303"/>
    </location>
</feature>
<dbReference type="EMBL" id="JACGWT010000002">
    <property type="protein sequence ID" value="MBA8793527.1"/>
    <property type="molecule type" value="Genomic_DNA"/>
</dbReference>
<sequence>MSSYLYGLAKLAIRRRLRVLLAWLAVLVVLGGAAGLSGANFEDSFSLPGTESQQALDSLKLTFPQVSGAGAQVIVVAPEGQSVRTGDERQAILDGVAAFKKIDLVDTVSSPFDQRIKNVISDDGSAAIISVQLSVDREGVTTALQNRLEAEGRAIQAAVPGSTVSVGGDAFQMNSVHISATEGIGVVVALIVLFFTLGSLRAAGMPLLTALLGVGVTMAGIVAVTALVTVSSTTPMLALMLGLAVGIDYALFITSRHRDQLRDGMEVGESIARSVATAGSAVVFAGLTVMIALAGLSVAGIPFLTTMGIAAAVGVAVAVVIALTLLPALLAFAGERLRPKPAGSRPARKAAAAAAANGQPAQHAVPVAAKQRPQLARSWVRLVTKVPALTIAIVVIGLGALALPAQSLRLSLPDNGTADVGTPARTTYDLVADHFGPGYNGPLIVTAKIVGSNDPLGVMDKMGDEIRALPGVASVPLATPNQTADTGIVQVIPTTAPDAPATADLVERIRALEPHFKAEYGVDTAVTGITAIQIDVSNRLGSALLPFGVLVVGLSLVLLTMVFRSIAVPLKATIGYLLSVLASFGATSLVFIHGWLAGPLNVEHVGPVISFLPILLMGILFGLAMDYEVFLVSRIREDFVHGGGLRSGDPHRAIETGFVASSRVVVAAAVIMFAVFAAFVPEGTAEIKTIAFGLAVGVFVDAFIVRMTLVPAVLALLGRTAWKLPRWIDERLPTFDVEGEALAHQVKQADWPVPNHPALVYAEGLAGRVGDRSFGPIDVELMPGQVVAVPSGPATTALLWTLTGRMKPSAGEVKALGLVLPQQGSAVRRRSVVLDARAERFVAQLRRTVRSRVQLVVIDHAGELPETDRAAVAAVLGELMAARADRSLVIATDRPDELSQLLPAGVAPGLLEGPRSPRVLDRPADLVGAPA</sequence>
<protein>
    <submittedName>
        <fullName evidence="10">RND superfamily putative drug exporter</fullName>
    </submittedName>
</protein>
<dbReference type="Proteomes" id="UP000523079">
    <property type="component" value="Unassembled WGS sequence"/>
</dbReference>
<dbReference type="InterPro" id="IPR000731">
    <property type="entry name" value="SSD"/>
</dbReference>
<dbReference type="Gene3D" id="1.20.1640.10">
    <property type="entry name" value="Multidrug efflux transporter AcrB transmembrane domain"/>
    <property type="match status" value="2"/>
</dbReference>
<feature type="domain" description="SSD" evidence="9">
    <location>
        <begin position="185"/>
        <end position="332"/>
    </location>
</feature>
<dbReference type="SUPFAM" id="SSF82866">
    <property type="entry name" value="Multidrug efflux transporter AcrB transmembrane domain"/>
    <property type="match status" value="2"/>
</dbReference>
<dbReference type="PANTHER" id="PTHR33406">
    <property type="entry name" value="MEMBRANE PROTEIN MJ1562-RELATED"/>
    <property type="match status" value="1"/>
</dbReference>